<evidence type="ECO:0000313" key="2">
    <source>
        <dbReference type="EMBL" id="PNX55346.1"/>
    </source>
</evidence>
<sequence length="47" mass="5551">MKFFSWRNGLLKTWCPKLKRHEENEDLDVISNPPSSGSEAFGEEYNY</sequence>
<organism evidence="2 3">
    <name type="scientific">Trifolium pratense</name>
    <name type="common">Red clover</name>
    <dbReference type="NCBI Taxonomy" id="57577"/>
    <lineage>
        <taxon>Eukaryota</taxon>
        <taxon>Viridiplantae</taxon>
        <taxon>Streptophyta</taxon>
        <taxon>Embryophyta</taxon>
        <taxon>Tracheophyta</taxon>
        <taxon>Spermatophyta</taxon>
        <taxon>Magnoliopsida</taxon>
        <taxon>eudicotyledons</taxon>
        <taxon>Gunneridae</taxon>
        <taxon>Pentapetalae</taxon>
        <taxon>rosids</taxon>
        <taxon>fabids</taxon>
        <taxon>Fabales</taxon>
        <taxon>Fabaceae</taxon>
        <taxon>Papilionoideae</taxon>
        <taxon>50 kb inversion clade</taxon>
        <taxon>NPAAA clade</taxon>
        <taxon>Hologalegina</taxon>
        <taxon>IRL clade</taxon>
        <taxon>Trifolieae</taxon>
        <taxon>Trifolium</taxon>
    </lineage>
</organism>
<gene>
    <name evidence="2" type="ORF">L195_g048974</name>
</gene>
<reference evidence="2 3" key="1">
    <citation type="journal article" date="2014" name="Am. J. Bot.">
        <title>Genome assembly and annotation for red clover (Trifolium pratense; Fabaceae).</title>
        <authorList>
            <person name="Istvanek J."/>
            <person name="Jaros M."/>
            <person name="Krenek A."/>
            <person name="Repkova J."/>
        </authorList>
    </citation>
    <scope>NUCLEOTIDE SEQUENCE [LARGE SCALE GENOMIC DNA]</scope>
    <source>
        <strain evidence="3">cv. Tatra</strain>
        <tissue evidence="2">Young leaves</tissue>
    </source>
</reference>
<evidence type="ECO:0000256" key="1">
    <source>
        <dbReference type="SAM" id="MobiDB-lite"/>
    </source>
</evidence>
<name>A0A2K3JMS4_TRIPR</name>
<dbReference type="AlphaFoldDB" id="A0A2K3JMS4"/>
<accession>A0A2K3JMS4</accession>
<dbReference type="Proteomes" id="UP000236291">
    <property type="component" value="Unassembled WGS sequence"/>
</dbReference>
<protein>
    <submittedName>
        <fullName evidence="2">Uncharacterized protein</fullName>
    </submittedName>
</protein>
<feature type="region of interest" description="Disordered" evidence="1">
    <location>
        <begin position="25"/>
        <end position="47"/>
    </location>
</feature>
<evidence type="ECO:0000313" key="3">
    <source>
        <dbReference type="Proteomes" id="UP000236291"/>
    </source>
</evidence>
<proteinExistence type="predicted"/>
<dbReference type="EMBL" id="ASHM01071227">
    <property type="protein sequence ID" value="PNX55346.1"/>
    <property type="molecule type" value="Genomic_DNA"/>
</dbReference>
<reference evidence="2 3" key="2">
    <citation type="journal article" date="2017" name="Front. Plant Sci.">
        <title>Gene Classification and Mining of Molecular Markers Useful in Red Clover (Trifolium pratense) Breeding.</title>
        <authorList>
            <person name="Istvanek J."/>
            <person name="Dluhosova J."/>
            <person name="Dluhos P."/>
            <person name="Patkova L."/>
            <person name="Nedelnik J."/>
            <person name="Repkova J."/>
        </authorList>
    </citation>
    <scope>NUCLEOTIDE SEQUENCE [LARGE SCALE GENOMIC DNA]</scope>
    <source>
        <strain evidence="3">cv. Tatra</strain>
        <tissue evidence="2">Young leaves</tissue>
    </source>
</reference>
<comment type="caution">
    <text evidence="2">The sequence shown here is derived from an EMBL/GenBank/DDBJ whole genome shotgun (WGS) entry which is preliminary data.</text>
</comment>